<dbReference type="Proteomes" id="UP000271469">
    <property type="component" value="Chromosome"/>
</dbReference>
<reference evidence="2 3" key="1">
    <citation type="submission" date="2018-11" db="EMBL/GenBank/DDBJ databases">
        <title>Gordonia insulae sp. nov., isolated from an island soil.</title>
        <authorList>
            <person name="Kim Y.S."/>
            <person name="Kim S.B."/>
        </authorList>
    </citation>
    <scope>NUCLEOTIDE SEQUENCE [LARGE SCALE GENOMIC DNA]</scope>
    <source>
        <strain evidence="2 3">MMS17-SY073</strain>
    </source>
</reference>
<dbReference type="GO" id="GO:0016853">
    <property type="term" value="F:isomerase activity"/>
    <property type="evidence" value="ECO:0007669"/>
    <property type="project" value="UniProtKB-KW"/>
</dbReference>
<comment type="similarity">
    <text evidence="1">Belongs to the enoyl-CoA hydratase/isomerase family.</text>
</comment>
<dbReference type="EMBL" id="CP033972">
    <property type="protein sequence ID" value="AZG45389.1"/>
    <property type="molecule type" value="Genomic_DNA"/>
</dbReference>
<keyword evidence="3" id="KW-1185">Reference proteome</keyword>
<dbReference type="InterPro" id="IPR001753">
    <property type="entry name" value="Enoyl-CoA_hydra/iso"/>
</dbReference>
<proteinExistence type="inferred from homology"/>
<dbReference type="PANTHER" id="PTHR42964:SF1">
    <property type="entry name" value="POLYKETIDE BIOSYNTHESIS ENOYL-COA HYDRATASE PKSH-RELATED"/>
    <property type="match status" value="1"/>
</dbReference>
<keyword evidence="2" id="KW-0413">Isomerase</keyword>
<dbReference type="OrthoDB" id="8452484at2"/>
<organism evidence="2 3">
    <name type="scientific">Gordonia insulae</name>
    <dbReference type="NCBI Taxonomy" id="2420509"/>
    <lineage>
        <taxon>Bacteria</taxon>
        <taxon>Bacillati</taxon>
        <taxon>Actinomycetota</taxon>
        <taxon>Actinomycetes</taxon>
        <taxon>Mycobacteriales</taxon>
        <taxon>Gordoniaceae</taxon>
        <taxon>Gordonia</taxon>
    </lineage>
</organism>
<sequence length="256" mass="26484">MSFVSYRFESGCARITLTDGDRGNPVHSDMVEELFAAVRRASADSARVIVLSAQGRFFSVGGDLAAFASAADMSNYIDDLADSLHRVVSELVRADAVVVSVVQGPAAGAGFPLAAAADIIIAAQTATFSLGYTKVGLNVDGGTSLLVHSLGLHRSLRLALLNDAISANEALATGLVARVAPDGDLDRVAEKIVDQVLAGPAGGQAATKQLLRATADAAPESALRREALAIRTTAGDPDAREGVGAFLAKRRPEFAR</sequence>
<dbReference type="EC" id="5.3.3.18" evidence="2"/>
<dbReference type="Pfam" id="PF00378">
    <property type="entry name" value="ECH_1"/>
    <property type="match status" value="1"/>
</dbReference>
<dbReference type="PANTHER" id="PTHR42964">
    <property type="entry name" value="ENOYL-COA HYDRATASE"/>
    <property type="match status" value="1"/>
</dbReference>
<dbReference type="KEGG" id="gom:D7316_01985"/>
<dbReference type="SUPFAM" id="SSF52096">
    <property type="entry name" value="ClpP/crotonase"/>
    <property type="match status" value="1"/>
</dbReference>
<evidence type="ECO:0000256" key="1">
    <source>
        <dbReference type="ARBA" id="ARBA00005254"/>
    </source>
</evidence>
<accession>A0A3G8JLR6</accession>
<evidence type="ECO:0000313" key="2">
    <source>
        <dbReference type="EMBL" id="AZG45389.1"/>
    </source>
</evidence>
<name>A0A3G8JLR6_9ACTN</name>
<dbReference type="InterPro" id="IPR029045">
    <property type="entry name" value="ClpP/crotonase-like_dom_sf"/>
</dbReference>
<protein>
    <submittedName>
        <fullName evidence="2">1,2-epoxyphenylacetyl-CoA isomerase</fullName>
        <ecNumber evidence="2">5.3.3.18</ecNumber>
    </submittedName>
</protein>
<dbReference type="InterPro" id="IPR051683">
    <property type="entry name" value="Enoyl-CoA_Hydratase/Isomerase"/>
</dbReference>
<dbReference type="Gene3D" id="3.90.226.10">
    <property type="entry name" value="2-enoyl-CoA Hydratase, Chain A, domain 1"/>
    <property type="match status" value="1"/>
</dbReference>
<evidence type="ECO:0000313" key="3">
    <source>
        <dbReference type="Proteomes" id="UP000271469"/>
    </source>
</evidence>
<dbReference type="RefSeq" id="WP_124708112.1">
    <property type="nucleotide sequence ID" value="NZ_CP033972.1"/>
</dbReference>
<dbReference type="CDD" id="cd06558">
    <property type="entry name" value="crotonase-like"/>
    <property type="match status" value="1"/>
</dbReference>
<dbReference type="AlphaFoldDB" id="A0A3G8JLR6"/>
<gene>
    <name evidence="2" type="primary">paaG_1</name>
    <name evidence="2" type="ORF">D7316_01985</name>
</gene>